<evidence type="ECO:0000313" key="1">
    <source>
        <dbReference type="EMBL" id="KAI9917099.1"/>
    </source>
</evidence>
<evidence type="ECO:0000313" key="2">
    <source>
        <dbReference type="Proteomes" id="UP001163321"/>
    </source>
</evidence>
<protein>
    <submittedName>
        <fullName evidence="1">Uncharacterized protein</fullName>
    </submittedName>
</protein>
<dbReference type="Proteomes" id="UP001163321">
    <property type="component" value="Chromosome 2"/>
</dbReference>
<gene>
    <name evidence="1" type="ORF">PsorP6_017224</name>
</gene>
<name>A0ACC0WEB9_9STRA</name>
<keyword evidence="2" id="KW-1185">Reference proteome</keyword>
<organism evidence="1 2">
    <name type="scientific">Peronosclerospora sorghi</name>
    <dbReference type="NCBI Taxonomy" id="230839"/>
    <lineage>
        <taxon>Eukaryota</taxon>
        <taxon>Sar</taxon>
        <taxon>Stramenopiles</taxon>
        <taxon>Oomycota</taxon>
        <taxon>Peronosporomycetes</taxon>
        <taxon>Peronosporales</taxon>
        <taxon>Peronosporaceae</taxon>
        <taxon>Peronosclerospora</taxon>
    </lineage>
</organism>
<reference evidence="1 2" key="1">
    <citation type="journal article" date="2022" name="bioRxiv">
        <title>The genome of the oomycete Peronosclerospora sorghi, a cosmopolitan pathogen of maize and sorghum, is inflated with dispersed pseudogenes.</title>
        <authorList>
            <person name="Fletcher K."/>
            <person name="Martin F."/>
            <person name="Isakeit T."/>
            <person name="Cavanaugh K."/>
            <person name="Magill C."/>
            <person name="Michelmore R."/>
        </authorList>
    </citation>
    <scope>NUCLEOTIDE SEQUENCE [LARGE SCALE GENOMIC DNA]</scope>
    <source>
        <strain evidence="1">P6</strain>
    </source>
</reference>
<proteinExistence type="predicted"/>
<comment type="caution">
    <text evidence="1">The sequence shown here is derived from an EMBL/GenBank/DDBJ whole genome shotgun (WGS) entry which is preliminary data.</text>
</comment>
<accession>A0ACC0WEB9</accession>
<sequence>MVGASFLQWEHQGAKNLMNHTPALVRWSNVASFKASEYIKICPQFAATQKCHPPTLPIRRNLFFIGGSVGLRKSLQRLPVGIEVKELPHEVAFGFRNGARSSYLLLVDCI</sequence>
<dbReference type="EMBL" id="CM047581">
    <property type="protein sequence ID" value="KAI9917099.1"/>
    <property type="molecule type" value="Genomic_DNA"/>
</dbReference>